<organism evidence="22 23">
    <name type="scientific">Polaromonas jejuensis</name>
    <dbReference type="NCBI Taxonomy" id="457502"/>
    <lineage>
        <taxon>Bacteria</taxon>
        <taxon>Pseudomonadati</taxon>
        <taxon>Pseudomonadota</taxon>
        <taxon>Betaproteobacteria</taxon>
        <taxon>Burkholderiales</taxon>
        <taxon>Comamonadaceae</taxon>
        <taxon>Polaromonas</taxon>
    </lineage>
</organism>
<gene>
    <name evidence="22" type="primary">ccoP</name>
    <name evidence="22" type="ORF">ACFPP7_08650</name>
</gene>
<evidence type="ECO:0000256" key="10">
    <source>
        <dbReference type="ARBA" id="ARBA00022723"/>
    </source>
</evidence>
<dbReference type="Pfam" id="PF13442">
    <property type="entry name" value="Cytochrome_CBB3"/>
    <property type="match status" value="2"/>
</dbReference>
<evidence type="ECO:0000256" key="18">
    <source>
        <dbReference type="ARBA" id="ARBA00023136"/>
    </source>
</evidence>
<keyword evidence="4 19" id="KW-0813">Transport</keyword>
<dbReference type="InterPro" id="IPR050597">
    <property type="entry name" value="Cytochrome_c_Oxidase_Subunit"/>
</dbReference>
<dbReference type="InterPro" id="IPR038414">
    <property type="entry name" value="CcoP_N_sf"/>
</dbReference>
<evidence type="ECO:0000256" key="9">
    <source>
        <dbReference type="ARBA" id="ARBA00022692"/>
    </source>
</evidence>
<dbReference type="Pfam" id="PF14715">
    <property type="entry name" value="FixP_N"/>
    <property type="match status" value="1"/>
</dbReference>
<evidence type="ECO:0000256" key="19">
    <source>
        <dbReference type="PIRNR" id="PIRNR000006"/>
    </source>
</evidence>
<dbReference type="InterPro" id="IPR032858">
    <property type="entry name" value="CcoP_N"/>
</dbReference>
<keyword evidence="15 19" id="KW-0560">Oxidoreductase</keyword>
<dbReference type="PROSITE" id="PS51007">
    <property type="entry name" value="CYTC"/>
    <property type="match status" value="1"/>
</dbReference>
<keyword evidence="14 20" id="KW-1133">Transmembrane helix</keyword>
<evidence type="ECO:0000259" key="21">
    <source>
        <dbReference type="PROSITE" id="PS51007"/>
    </source>
</evidence>
<dbReference type="Gene3D" id="6.10.280.130">
    <property type="match status" value="1"/>
</dbReference>
<comment type="subunit">
    <text evidence="19">Component of the cbb3-type cytochrome c oxidase.</text>
</comment>
<keyword evidence="9 20" id="KW-0812">Transmembrane</keyword>
<evidence type="ECO:0000256" key="11">
    <source>
        <dbReference type="ARBA" id="ARBA00022737"/>
    </source>
</evidence>
<dbReference type="PIRSF" id="PIRSF000006">
    <property type="entry name" value="Cbb3-Cox_fixP"/>
    <property type="match status" value="1"/>
</dbReference>
<keyword evidence="6 19" id="KW-0997">Cell inner membrane</keyword>
<dbReference type="InterPro" id="IPR009056">
    <property type="entry name" value="Cyt_c-like_dom"/>
</dbReference>
<comment type="cofactor">
    <cofactor evidence="19">
        <name>heme c</name>
        <dbReference type="ChEBI" id="CHEBI:61717"/>
    </cofactor>
    <text evidence="19">Binds 2 heme C groups per subunit.</text>
</comment>
<dbReference type="InterPro" id="IPR036909">
    <property type="entry name" value="Cyt_c-like_dom_sf"/>
</dbReference>
<evidence type="ECO:0000256" key="20">
    <source>
        <dbReference type="SAM" id="Phobius"/>
    </source>
</evidence>
<dbReference type="SUPFAM" id="SSF46626">
    <property type="entry name" value="Cytochrome c"/>
    <property type="match status" value="2"/>
</dbReference>
<reference evidence="23" key="1">
    <citation type="journal article" date="2019" name="Int. J. Syst. Evol. Microbiol.">
        <title>The Global Catalogue of Microorganisms (GCM) 10K type strain sequencing project: providing services to taxonomists for standard genome sequencing and annotation.</title>
        <authorList>
            <consortium name="The Broad Institute Genomics Platform"/>
            <consortium name="The Broad Institute Genome Sequencing Center for Infectious Disease"/>
            <person name="Wu L."/>
            <person name="Ma J."/>
        </authorList>
    </citation>
    <scope>NUCLEOTIDE SEQUENCE [LARGE SCALE GENOMIC DNA]</scope>
    <source>
        <strain evidence="23">CGMCC 4.7277</strain>
    </source>
</reference>
<comment type="pathway">
    <text evidence="2 19">Energy metabolism; oxidative phosphorylation.</text>
</comment>
<evidence type="ECO:0000313" key="23">
    <source>
        <dbReference type="Proteomes" id="UP001596084"/>
    </source>
</evidence>
<keyword evidence="8 19" id="KW-0679">Respiratory chain</keyword>
<dbReference type="EMBL" id="JBHSMX010000012">
    <property type="protein sequence ID" value="MFC5520983.1"/>
    <property type="molecule type" value="Genomic_DNA"/>
</dbReference>
<evidence type="ECO:0000256" key="4">
    <source>
        <dbReference type="ARBA" id="ARBA00022448"/>
    </source>
</evidence>
<comment type="caution">
    <text evidence="22">The sequence shown here is derived from an EMBL/GenBank/DDBJ whole genome shotgun (WGS) entry which is preliminary data.</text>
</comment>
<feature type="domain" description="Cytochrome c" evidence="21">
    <location>
        <begin position="137"/>
        <end position="306"/>
    </location>
</feature>
<feature type="transmembrane region" description="Helical" evidence="20">
    <location>
        <begin position="12"/>
        <end position="31"/>
    </location>
</feature>
<evidence type="ECO:0000256" key="14">
    <source>
        <dbReference type="ARBA" id="ARBA00022989"/>
    </source>
</evidence>
<keyword evidence="23" id="KW-1185">Reference proteome</keyword>
<comment type="function">
    <text evidence="19">C-type cytochrome. Part of the cbb3-type cytochrome c oxidase complex.</text>
</comment>
<dbReference type="NCBIfam" id="TIGR00782">
    <property type="entry name" value="ccoP"/>
    <property type="match status" value="1"/>
</dbReference>
<keyword evidence="18 19" id="KW-0472">Membrane</keyword>
<evidence type="ECO:0000256" key="6">
    <source>
        <dbReference type="ARBA" id="ARBA00022519"/>
    </source>
</evidence>
<comment type="similarity">
    <text evidence="3 19">Belongs to the CcoP / FixP family.</text>
</comment>
<dbReference type="PANTHER" id="PTHR33751">
    <property type="entry name" value="CBB3-TYPE CYTOCHROME C OXIDASE SUBUNIT FIXP"/>
    <property type="match status" value="1"/>
</dbReference>
<evidence type="ECO:0000256" key="1">
    <source>
        <dbReference type="ARBA" id="ARBA00004533"/>
    </source>
</evidence>
<evidence type="ECO:0000256" key="12">
    <source>
        <dbReference type="ARBA" id="ARBA00022781"/>
    </source>
</evidence>
<proteinExistence type="inferred from homology"/>
<evidence type="ECO:0000313" key="22">
    <source>
        <dbReference type="EMBL" id="MFC5520983.1"/>
    </source>
</evidence>
<evidence type="ECO:0000256" key="7">
    <source>
        <dbReference type="ARBA" id="ARBA00022617"/>
    </source>
</evidence>
<sequence length="324" mass="34661">MSDFTNGFWPWYVAAISLVSILACAWLLWVAGKARVSAHPGQSGQASDNTTGHVWDEDLRELNNPLPLWWMWLFILTVVFALGYLVVFPGLGSFPGLLKWSTEAEHTQDVRQVRAQVAPLYAEFTAQPVEALVRDPRAMAIGERLFMNNCSQCHGSDGRGSKSYPNLTNANAAWLGQRSAEHIVQTVTNGRTGVMPPMGAAIGGEAEISELANYVLSLSGSPHNEIKAYSGKKKFSACAACHGVDGKGNKALGAPNLTDDYWLHGWGEAAIANIVKNGKTNVMPAQSPKLTAEQIHVVSAYVLSLSGSSFPASSGAAAPGIKPN</sequence>
<keyword evidence="5 19" id="KW-1003">Cell membrane</keyword>
<feature type="transmembrane region" description="Helical" evidence="20">
    <location>
        <begin position="69"/>
        <end position="91"/>
    </location>
</feature>
<dbReference type="InterPro" id="IPR004678">
    <property type="entry name" value="Cyt_c_oxidase_cbb3_su3"/>
</dbReference>
<dbReference type="Gene3D" id="1.10.760.10">
    <property type="entry name" value="Cytochrome c-like domain"/>
    <property type="match status" value="2"/>
</dbReference>
<accession>A0ABW0Q8J4</accession>
<name>A0ABW0Q8J4_9BURK</name>
<keyword evidence="10 19" id="KW-0479">Metal-binding</keyword>
<keyword evidence="7 19" id="KW-0349">Heme</keyword>
<evidence type="ECO:0000256" key="8">
    <source>
        <dbReference type="ARBA" id="ARBA00022660"/>
    </source>
</evidence>
<evidence type="ECO:0000256" key="15">
    <source>
        <dbReference type="ARBA" id="ARBA00023002"/>
    </source>
</evidence>
<dbReference type="Proteomes" id="UP001596084">
    <property type="component" value="Unassembled WGS sequence"/>
</dbReference>
<evidence type="ECO:0000256" key="3">
    <source>
        <dbReference type="ARBA" id="ARBA00006113"/>
    </source>
</evidence>
<comment type="subcellular location">
    <subcellularLocation>
        <location evidence="1 19">Cell inner membrane</location>
    </subcellularLocation>
</comment>
<dbReference type="RefSeq" id="WP_068833643.1">
    <property type="nucleotide sequence ID" value="NZ_JBHSMX010000012.1"/>
</dbReference>
<keyword evidence="16 19" id="KW-0408">Iron</keyword>
<dbReference type="PANTHER" id="PTHR33751:SF1">
    <property type="entry name" value="CBB3-TYPE CYTOCHROME C OXIDASE SUBUNIT FIXP"/>
    <property type="match status" value="1"/>
</dbReference>
<keyword evidence="11" id="KW-0677">Repeat</keyword>
<evidence type="ECO:0000256" key="17">
    <source>
        <dbReference type="ARBA" id="ARBA00023065"/>
    </source>
</evidence>
<evidence type="ECO:0000256" key="16">
    <source>
        <dbReference type="ARBA" id="ARBA00023004"/>
    </source>
</evidence>
<evidence type="ECO:0000256" key="13">
    <source>
        <dbReference type="ARBA" id="ARBA00022982"/>
    </source>
</evidence>
<keyword evidence="13 19" id="KW-0249">Electron transport</keyword>
<keyword evidence="12 19" id="KW-0375">Hydrogen ion transport</keyword>
<evidence type="ECO:0000256" key="5">
    <source>
        <dbReference type="ARBA" id="ARBA00022475"/>
    </source>
</evidence>
<evidence type="ECO:0000256" key="2">
    <source>
        <dbReference type="ARBA" id="ARBA00004673"/>
    </source>
</evidence>
<protein>
    <recommendedName>
        <fullName evidence="19">Cbb3-type cytochrome c oxidase subunit</fullName>
    </recommendedName>
</protein>
<dbReference type="InterPro" id="IPR008168">
    <property type="entry name" value="Cyt_C_IC"/>
</dbReference>
<keyword evidence="17 19" id="KW-0406">Ion transport</keyword>
<dbReference type="PRINTS" id="PR00605">
    <property type="entry name" value="CYTCHROMECIC"/>
</dbReference>